<keyword evidence="4 5" id="KW-0472">Membrane</keyword>
<accession>A0A841ANT7</accession>
<keyword evidence="7" id="KW-1185">Reference proteome</keyword>
<gene>
    <name evidence="6" type="ORF">HD599_001689</name>
</gene>
<protein>
    <submittedName>
        <fullName evidence="6">Drug/metabolite transporter (DMT)-like permease</fullName>
    </submittedName>
</protein>
<dbReference type="NCBIfam" id="NF038012">
    <property type="entry name" value="DMT_1"/>
    <property type="match status" value="1"/>
</dbReference>
<dbReference type="AlphaFoldDB" id="A0A841ANT7"/>
<name>A0A841ANT7_9MICO</name>
<evidence type="ECO:0000256" key="3">
    <source>
        <dbReference type="ARBA" id="ARBA00022989"/>
    </source>
</evidence>
<comment type="subcellular location">
    <subcellularLocation>
        <location evidence="1">Membrane</location>
        <topology evidence="1">Multi-pass membrane protein</topology>
    </subcellularLocation>
</comment>
<comment type="caution">
    <text evidence="6">The sequence shown here is derived from an EMBL/GenBank/DDBJ whole genome shotgun (WGS) entry which is preliminary data.</text>
</comment>
<evidence type="ECO:0000256" key="5">
    <source>
        <dbReference type="SAM" id="Phobius"/>
    </source>
</evidence>
<keyword evidence="3 5" id="KW-1133">Transmembrane helix</keyword>
<evidence type="ECO:0000313" key="7">
    <source>
        <dbReference type="Proteomes" id="UP000536685"/>
    </source>
</evidence>
<feature type="transmembrane region" description="Helical" evidence="5">
    <location>
        <begin position="256"/>
        <end position="277"/>
    </location>
</feature>
<feature type="transmembrane region" description="Helical" evidence="5">
    <location>
        <begin position="96"/>
        <end position="114"/>
    </location>
</feature>
<evidence type="ECO:0000313" key="6">
    <source>
        <dbReference type="EMBL" id="MBB5843366.1"/>
    </source>
</evidence>
<proteinExistence type="predicted"/>
<sequence length="320" mass="33590">MPPELSDLTDQVTSLTPDQYIGIPIALVGAVFLALGTQFQHRGVTKVEDNLGSGAKAGLSVRQLTALLGRPSWVIGTLMLGAAIVLQLLSLKFAPLIVVQPLGAVALVVTAIVNSRISKVKLTRQAIRAIVFSVGGVTLFVAFAAPFAKSSPIEASQLATVLILLAIVLVIFAVIFVTLRKKFKAVFYILGAGVLFGFVATLAKTVIDRITTITMAGFEPDSFEWLTLLCVVALLAASALGSYFVQSAHSHGPPDLVVAGLTVIDPLVAVTIGIVVLNEMAGAPLWTMFALLIAGGIAIYGVFLLSRVHVPTPEETKPVA</sequence>
<dbReference type="PANTHER" id="PTHR40761:SF1">
    <property type="entry name" value="CONSERVED INTEGRAL MEMBRANE ALANINE VALINE AND LEUCINE RICH PROTEIN-RELATED"/>
    <property type="match status" value="1"/>
</dbReference>
<feature type="transmembrane region" description="Helical" evidence="5">
    <location>
        <begin position="126"/>
        <end position="147"/>
    </location>
</feature>
<feature type="transmembrane region" description="Helical" evidence="5">
    <location>
        <begin position="159"/>
        <end position="179"/>
    </location>
</feature>
<dbReference type="EMBL" id="JACHMJ010000001">
    <property type="protein sequence ID" value="MBB5843366.1"/>
    <property type="molecule type" value="Genomic_DNA"/>
</dbReference>
<dbReference type="GO" id="GO:0015095">
    <property type="term" value="F:magnesium ion transmembrane transporter activity"/>
    <property type="evidence" value="ECO:0007669"/>
    <property type="project" value="InterPro"/>
</dbReference>
<evidence type="ECO:0000256" key="1">
    <source>
        <dbReference type="ARBA" id="ARBA00004141"/>
    </source>
</evidence>
<keyword evidence="2 5" id="KW-0812">Transmembrane</keyword>
<evidence type="ECO:0000256" key="4">
    <source>
        <dbReference type="ARBA" id="ARBA00023136"/>
    </source>
</evidence>
<reference evidence="6 7" key="1">
    <citation type="submission" date="2020-08" db="EMBL/GenBank/DDBJ databases">
        <title>Sequencing the genomes of 1000 actinobacteria strains.</title>
        <authorList>
            <person name="Klenk H.-P."/>
        </authorList>
    </citation>
    <scope>NUCLEOTIDE SEQUENCE [LARGE SCALE GENOMIC DNA]</scope>
    <source>
        <strain evidence="6 7">DSM 105784</strain>
    </source>
</reference>
<feature type="transmembrane region" description="Helical" evidence="5">
    <location>
        <begin position="223"/>
        <end position="244"/>
    </location>
</feature>
<feature type="transmembrane region" description="Helical" evidence="5">
    <location>
        <begin position="20"/>
        <end position="37"/>
    </location>
</feature>
<dbReference type="GO" id="GO:0016020">
    <property type="term" value="C:membrane"/>
    <property type="evidence" value="ECO:0007669"/>
    <property type="project" value="UniProtKB-SubCell"/>
</dbReference>
<feature type="transmembrane region" description="Helical" evidence="5">
    <location>
        <begin position="186"/>
        <end position="203"/>
    </location>
</feature>
<dbReference type="InterPro" id="IPR008521">
    <property type="entry name" value="Mg_trans_NIPA"/>
</dbReference>
<dbReference type="PANTHER" id="PTHR40761">
    <property type="entry name" value="CONSERVED INTEGRAL MEMBRANE ALANINE VALINE AND LEUCINE RICH PROTEIN-RELATED"/>
    <property type="match status" value="1"/>
</dbReference>
<evidence type="ECO:0000256" key="2">
    <source>
        <dbReference type="ARBA" id="ARBA00022692"/>
    </source>
</evidence>
<dbReference type="Proteomes" id="UP000536685">
    <property type="component" value="Unassembled WGS sequence"/>
</dbReference>
<feature type="transmembrane region" description="Helical" evidence="5">
    <location>
        <begin position="283"/>
        <end position="305"/>
    </location>
</feature>
<feature type="transmembrane region" description="Helical" evidence="5">
    <location>
        <begin position="72"/>
        <end position="90"/>
    </location>
</feature>
<dbReference type="Pfam" id="PF05653">
    <property type="entry name" value="Mg_trans_NIPA"/>
    <property type="match status" value="1"/>
</dbReference>
<organism evidence="6 7">
    <name type="scientific">Conyzicola lurida</name>
    <dbReference type="NCBI Taxonomy" id="1172621"/>
    <lineage>
        <taxon>Bacteria</taxon>
        <taxon>Bacillati</taxon>
        <taxon>Actinomycetota</taxon>
        <taxon>Actinomycetes</taxon>
        <taxon>Micrococcales</taxon>
        <taxon>Microbacteriaceae</taxon>
        <taxon>Conyzicola</taxon>
    </lineage>
</organism>
<dbReference type="RefSeq" id="WP_184235975.1">
    <property type="nucleotide sequence ID" value="NZ_JACHMJ010000001.1"/>
</dbReference>